<dbReference type="AlphaFoldDB" id="G0NJB1"/>
<dbReference type="eggNOG" id="KOG0654">
    <property type="taxonomic scope" value="Eukaryota"/>
</dbReference>
<dbReference type="Gene3D" id="1.10.472.10">
    <property type="entry name" value="Cyclin-like"/>
    <property type="match status" value="2"/>
</dbReference>
<evidence type="ECO:0000256" key="4">
    <source>
        <dbReference type="RuleBase" id="RU000383"/>
    </source>
</evidence>
<dbReference type="FunCoup" id="G0NJB1">
    <property type="interactions" value="1178"/>
</dbReference>
<evidence type="ECO:0000259" key="6">
    <source>
        <dbReference type="SMART" id="SM00385"/>
    </source>
</evidence>
<dbReference type="Proteomes" id="UP000008068">
    <property type="component" value="Unassembled WGS sequence"/>
</dbReference>
<feature type="domain" description="Cyclin-like" evidence="6">
    <location>
        <begin position="257"/>
        <end position="341"/>
    </location>
</feature>
<evidence type="ECO:0000256" key="5">
    <source>
        <dbReference type="SAM" id="MobiDB-lite"/>
    </source>
</evidence>
<evidence type="ECO:0000256" key="1">
    <source>
        <dbReference type="ARBA" id="ARBA00022618"/>
    </source>
</evidence>
<dbReference type="OMA" id="MWSKMLE"/>
<dbReference type="InterPro" id="IPR006671">
    <property type="entry name" value="Cyclin_N"/>
</dbReference>
<feature type="domain" description="Cyclin-like" evidence="6">
    <location>
        <begin position="353"/>
        <end position="435"/>
    </location>
</feature>
<evidence type="ECO:0000313" key="8">
    <source>
        <dbReference type="EMBL" id="EGT32167.1"/>
    </source>
</evidence>
<organism evidence="9">
    <name type="scientific">Caenorhabditis brenneri</name>
    <name type="common">Nematode worm</name>
    <dbReference type="NCBI Taxonomy" id="135651"/>
    <lineage>
        <taxon>Eukaryota</taxon>
        <taxon>Metazoa</taxon>
        <taxon>Ecdysozoa</taxon>
        <taxon>Nematoda</taxon>
        <taxon>Chromadorea</taxon>
        <taxon>Rhabditida</taxon>
        <taxon>Rhabditina</taxon>
        <taxon>Rhabditomorpha</taxon>
        <taxon>Rhabditoidea</taxon>
        <taxon>Rhabditidae</taxon>
        <taxon>Peloderinae</taxon>
        <taxon>Caenorhabditis</taxon>
    </lineage>
</organism>
<gene>
    <name evidence="8" type="ORF">CAEBREN_14236</name>
</gene>
<evidence type="ECO:0000259" key="7">
    <source>
        <dbReference type="SMART" id="SM01332"/>
    </source>
</evidence>
<sequence>MQTALRLKLSNAKATEEGEAAKHKLMKNENQPLKERNLKRQNSTSNLHRYFIPIKRVYKPPLIESVSKEEFEVFEDPDPVENVPKKVAEKENVENDENEKEVIETQSEKDNNVLHELEEKRQKEEQKKMFMLTRDNNDVTLGCSKPSSKTVTMLASCDDDDYNKISVAFSTFTTAIRASSSNSQVDVETSIEEENKISVMRKKAEKECRDDLMDVSGEYYLDNLKYMISQQAKHRPSSTSFSRQKHLSEKMRSILVDWLSDVVDGYDLQKETLHLAVNLLDRVFLSLDVEKTLFQLVGTTCMMIAAKYEEIYPPAIDKFAYITKYKYSVPDILSMERFILAKFRFSKFVPTASWFGTCFAKRMQFTPEMSETMEYLLDLSLMDACFLRYRPSDIGAAAICFTNIQHEKEAWPEKMIEETGLKTDTFLYVLKELHEMYIYASTSCYKSIFERYSHIDKERVALLPAPSSKLKKLFPTYFGNAP</sequence>
<reference evidence="9" key="1">
    <citation type="submission" date="2011-07" db="EMBL/GenBank/DDBJ databases">
        <authorList>
            <consortium name="Caenorhabditis brenneri Sequencing and Analysis Consortium"/>
            <person name="Wilson R.K."/>
        </authorList>
    </citation>
    <scope>NUCLEOTIDE SEQUENCE [LARGE SCALE GENOMIC DNA]</scope>
    <source>
        <strain evidence="9">PB2801</strain>
    </source>
</reference>
<proteinExistence type="inferred from homology"/>
<dbReference type="FunFam" id="1.10.472.10:FF:000001">
    <property type="entry name" value="G2/mitotic-specific cyclin"/>
    <property type="match status" value="1"/>
</dbReference>
<feature type="region of interest" description="Disordered" evidence="5">
    <location>
        <begin position="1"/>
        <end position="42"/>
    </location>
</feature>
<dbReference type="InParanoid" id="G0NJB1"/>
<protein>
    <submittedName>
        <fullName evidence="8">Uncharacterized protein</fullName>
    </submittedName>
</protein>
<feature type="compositionally biased region" description="Basic and acidic residues" evidence="5">
    <location>
        <begin position="83"/>
        <end position="93"/>
    </location>
</feature>
<accession>G0NJB1</accession>
<comment type="similarity">
    <text evidence="4">Belongs to the cyclin family.</text>
</comment>
<dbReference type="PANTHER" id="PTHR10177">
    <property type="entry name" value="CYCLINS"/>
    <property type="match status" value="1"/>
</dbReference>
<dbReference type="Pfam" id="PF00134">
    <property type="entry name" value="Cyclin_N"/>
    <property type="match status" value="1"/>
</dbReference>
<dbReference type="OrthoDB" id="5590282at2759"/>
<evidence type="ECO:0000256" key="2">
    <source>
        <dbReference type="ARBA" id="ARBA00023127"/>
    </source>
</evidence>
<dbReference type="SUPFAM" id="SSF47954">
    <property type="entry name" value="Cyclin-like"/>
    <property type="match status" value="2"/>
</dbReference>
<keyword evidence="9" id="KW-1185">Reference proteome</keyword>
<dbReference type="GO" id="GO:0000278">
    <property type="term" value="P:mitotic cell cycle"/>
    <property type="evidence" value="ECO:0007669"/>
    <property type="project" value="UniProtKB-ARBA"/>
</dbReference>
<keyword evidence="1" id="KW-0132">Cell division</keyword>
<feature type="region of interest" description="Disordered" evidence="5">
    <location>
        <begin position="82"/>
        <end position="105"/>
    </location>
</feature>
<dbReference type="EMBL" id="GL379894">
    <property type="protein sequence ID" value="EGT32167.1"/>
    <property type="molecule type" value="Genomic_DNA"/>
</dbReference>
<dbReference type="GO" id="GO:0051301">
    <property type="term" value="P:cell division"/>
    <property type="evidence" value="ECO:0007669"/>
    <property type="project" value="UniProtKB-KW"/>
</dbReference>
<dbReference type="InterPro" id="IPR048258">
    <property type="entry name" value="Cyclins_cyclin-box"/>
</dbReference>
<dbReference type="SMART" id="SM01332">
    <property type="entry name" value="Cyclin_C"/>
    <property type="match status" value="1"/>
</dbReference>
<dbReference type="HOGENOM" id="CLU_020695_2_4_1"/>
<evidence type="ECO:0000313" key="9">
    <source>
        <dbReference type="Proteomes" id="UP000008068"/>
    </source>
</evidence>
<keyword evidence="2 4" id="KW-0195">Cyclin</keyword>
<dbReference type="InterPro" id="IPR036915">
    <property type="entry name" value="Cyclin-like_sf"/>
</dbReference>
<dbReference type="STRING" id="135651.G0NJB1"/>
<dbReference type="SMART" id="SM00385">
    <property type="entry name" value="CYCLIN"/>
    <property type="match status" value="2"/>
</dbReference>
<dbReference type="PROSITE" id="PS00292">
    <property type="entry name" value="CYCLINS"/>
    <property type="match status" value="1"/>
</dbReference>
<keyword evidence="3" id="KW-0131">Cell cycle</keyword>
<dbReference type="InterPro" id="IPR039361">
    <property type="entry name" value="Cyclin"/>
</dbReference>
<name>G0NJB1_CAEBE</name>
<dbReference type="Pfam" id="PF02984">
    <property type="entry name" value="Cyclin_C"/>
    <property type="match status" value="1"/>
</dbReference>
<evidence type="ECO:0000256" key="3">
    <source>
        <dbReference type="ARBA" id="ARBA00023306"/>
    </source>
</evidence>
<dbReference type="InterPro" id="IPR004367">
    <property type="entry name" value="Cyclin_C-dom"/>
</dbReference>
<dbReference type="InterPro" id="IPR013763">
    <property type="entry name" value="Cyclin-like_dom"/>
</dbReference>
<feature type="domain" description="Cyclin C-terminal" evidence="7">
    <location>
        <begin position="350"/>
        <end position="466"/>
    </location>
</feature>